<dbReference type="Proteomes" id="UP000272706">
    <property type="component" value="Unassembled WGS sequence"/>
</dbReference>
<dbReference type="EMBL" id="QZWZ01000018">
    <property type="protein sequence ID" value="RJT35062.1"/>
    <property type="molecule type" value="Genomic_DNA"/>
</dbReference>
<keyword evidence="1" id="KW-0472">Membrane</keyword>
<evidence type="ECO:0000259" key="2">
    <source>
        <dbReference type="Pfam" id="PF06568"/>
    </source>
</evidence>
<name>A0A3A5KV18_9HYPH</name>
<reference evidence="3 4" key="1">
    <citation type="submission" date="2018-09" db="EMBL/GenBank/DDBJ databases">
        <title>Mesorhizobium carmichaelinearum sp. nov. isolated from Carmichaelinea spp. root nodules in New Zealand.</title>
        <authorList>
            <person name="De Meyer S.E."/>
        </authorList>
    </citation>
    <scope>NUCLEOTIDE SEQUENCE [LARGE SCALE GENOMIC DNA]</scope>
    <source>
        <strain evidence="3 4">ICMP19557</strain>
    </source>
</reference>
<keyword evidence="1" id="KW-0812">Transmembrane</keyword>
<evidence type="ECO:0000313" key="4">
    <source>
        <dbReference type="Proteomes" id="UP000272706"/>
    </source>
</evidence>
<dbReference type="AlphaFoldDB" id="A0A3A5KV18"/>
<organism evidence="3 4">
    <name type="scientific">Mesorhizobium waimense</name>
    <dbReference type="NCBI Taxonomy" id="1300307"/>
    <lineage>
        <taxon>Bacteria</taxon>
        <taxon>Pseudomonadati</taxon>
        <taxon>Pseudomonadota</taxon>
        <taxon>Alphaproteobacteria</taxon>
        <taxon>Hyphomicrobiales</taxon>
        <taxon>Phyllobacteriaceae</taxon>
        <taxon>Mesorhizobium</taxon>
    </lineage>
</organism>
<evidence type="ECO:0000256" key="1">
    <source>
        <dbReference type="SAM" id="Phobius"/>
    </source>
</evidence>
<feature type="transmembrane region" description="Helical" evidence="1">
    <location>
        <begin position="6"/>
        <end position="28"/>
    </location>
</feature>
<dbReference type="Pfam" id="PF06568">
    <property type="entry name" value="YjiS-like"/>
    <property type="match status" value="1"/>
</dbReference>
<keyword evidence="1" id="KW-1133">Transmembrane helix</keyword>
<proteinExistence type="predicted"/>
<gene>
    <name evidence="3" type="ORF">D3227_22405</name>
</gene>
<evidence type="ECO:0000313" key="3">
    <source>
        <dbReference type="EMBL" id="RJT35062.1"/>
    </source>
</evidence>
<accession>A0A3A5KV18</accession>
<dbReference type="InterPro" id="IPR009506">
    <property type="entry name" value="YjiS-like"/>
</dbReference>
<dbReference type="OrthoDB" id="9812448at2"/>
<comment type="caution">
    <text evidence="3">The sequence shown here is derived from an EMBL/GenBank/DDBJ whole genome shotgun (WGS) entry which is preliminary data.</text>
</comment>
<feature type="domain" description="YjiS-like" evidence="2">
    <location>
        <begin position="30"/>
        <end position="63"/>
    </location>
</feature>
<protein>
    <submittedName>
        <fullName evidence="3">DUF1127 domain-containing protein</fullName>
    </submittedName>
</protein>
<dbReference type="RefSeq" id="WP_120016470.1">
    <property type="nucleotide sequence ID" value="NZ_QZWZ01000018.1"/>
</dbReference>
<sequence length="73" mass="8277">MAFAGAHHRLLVAVVLVVAIVALAVIVADRRLEAWLERRRSRRMLMDLTDSRLKDIGLSRADIVSPGWENDHF</sequence>
<keyword evidence="4" id="KW-1185">Reference proteome</keyword>